<dbReference type="Pfam" id="PF08241">
    <property type="entry name" value="Methyltransf_11"/>
    <property type="match status" value="1"/>
</dbReference>
<dbReference type="CDD" id="cd02440">
    <property type="entry name" value="AdoMet_MTases"/>
    <property type="match status" value="1"/>
</dbReference>
<dbReference type="RefSeq" id="WP_012042392.1">
    <property type="nucleotide sequence ID" value="NZ_JABFDP010000002.1"/>
</dbReference>
<evidence type="ECO:0000259" key="4">
    <source>
        <dbReference type="Pfam" id="PF08241"/>
    </source>
</evidence>
<reference evidence="6" key="1">
    <citation type="journal article" date="2021" name="ISME J.">
        <title>Evolutionary origin and ecological implication of a unique nif island in free-living Bradyrhizobium lineages.</title>
        <authorList>
            <person name="Tao J."/>
        </authorList>
    </citation>
    <scope>NUCLEOTIDE SEQUENCE [LARGE SCALE GENOMIC DNA]</scope>
    <source>
        <strain evidence="6">SZCCT0094</strain>
    </source>
</reference>
<dbReference type="GO" id="GO:0008168">
    <property type="term" value="F:methyltransferase activity"/>
    <property type="evidence" value="ECO:0007669"/>
    <property type="project" value="UniProtKB-KW"/>
</dbReference>
<accession>A0ABS5G3J9</accession>
<feature type="domain" description="Methyltransferase type 11" evidence="4">
    <location>
        <begin position="46"/>
        <end position="136"/>
    </location>
</feature>
<evidence type="ECO:0000256" key="3">
    <source>
        <dbReference type="ARBA" id="ARBA00022679"/>
    </source>
</evidence>
<keyword evidence="2 5" id="KW-0489">Methyltransferase</keyword>
<dbReference type="InterPro" id="IPR051052">
    <property type="entry name" value="Diverse_substrate_MTase"/>
</dbReference>
<dbReference type="PANTHER" id="PTHR44942">
    <property type="entry name" value="METHYLTRANSF_11 DOMAIN-CONTAINING PROTEIN"/>
    <property type="match status" value="1"/>
</dbReference>
<keyword evidence="3" id="KW-0808">Transferase</keyword>
<organism evidence="5 6">
    <name type="scientific">Bradyrhizobium denitrificans</name>
    <dbReference type="NCBI Taxonomy" id="2734912"/>
    <lineage>
        <taxon>Bacteria</taxon>
        <taxon>Pseudomonadati</taxon>
        <taxon>Pseudomonadota</taxon>
        <taxon>Alphaproteobacteria</taxon>
        <taxon>Hyphomicrobiales</taxon>
        <taxon>Nitrobacteraceae</taxon>
        <taxon>Bradyrhizobium</taxon>
    </lineage>
</organism>
<gene>
    <name evidence="5" type="ORF">JQ619_07750</name>
</gene>
<dbReference type="InterPro" id="IPR029063">
    <property type="entry name" value="SAM-dependent_MTases_sf"/>
</dbReference>
<dbReference type="Gene3D" id="3.40.50.150">
    <property type="entry name" value="Vaccinia Virus protein VP39"/>
    <property type="match status" value="1"/>
</dbReference>
<proteinExistence type="inferred from homology"/>
<sequence>MTLREQWEDQASAWLAWARAPGHDSFWRHHGEQFNRLLPPPGVLTLDIGCGEGRLSRQLTAGGHRVVGLDASPSLIAAARQADPSIAVIRADAAALPLADACADLVIAFMSLQDVDAMPAAIGEAARVLRRGGRFCMAIVHPLNSAGRFESPAPDAPFVIKGSYLDSFTFSDAVERDGLNMTFHSAHRPLQSYFAALESAGFLIEALREPSTPEQIITRDSSRRWLRVPLFLHLRCLRP</sequence>
<dbReference type="GO" id="GO:0032259">
    <property type="term" value="P:methylation"/>
    <property type="evidence" value="ECO:0007669"/>
    <property type="project" value="UniProtKB-KW"/>
</dbReference>
<protein>
    <submittedName>
        <fullName evidence="5">Class I SAM-dependent methyltransferase</fullName>
    </submittedName>
</protein>
<keyword evidence="6" id="KW-1185">Reference proteome</keyword>
<dbReference type="EMBL" id="JAFCLK010000006">
    <property type="protein sequence ID" value="MBR1135654.1"/>
    <property type="molecule type" value="Genomic_DNA"/>
</dbReference>
<evidence type="ECO:0000313" key="6">
    <source>
        <dbReference type="Proteomes" id="UP001314635"/>
    </source>
</evidence>
<evidence type="ECO:0000313" key="5">
    <source>
        <dbReference type="EMBL" id="MBR1135654.1"/>
    </source>
</evidence>
<dbReference type="SUPFAM" id="SSF53335">
    <property type="entry name" value="S-adenosyl-L-methionine-dependent methyltransferases"/>
    <property type="match status" value="1"/>
</dbReference>
<evidence type="ECO:0000256" key="2">
    <source>
        <dbReference type="ARBA" id="ARBA00022603"/>
    </source>
</evidence>
<dbReference type="InterPro" id="IPR013216">
    <property type="entry name" value="Methyltransf_11"/>
</dbReference>
<dbReference type="Proteomes" id="UP001314635">
    <property type="component" value="Unassembled WGS sequence"/>
</dbReference>
<comment type="similarity">
    <text evidence="1">Belongs to the methyltransferase superfamily.</text>
</comment>
<dbReference type="PANTHER" id="PTHR44942:SF4">
    <property type="entry name" value="METHYLTRANSFERASE TYPE 11 DOMAIN-CONTAINING PROTEIN"/>
    <property type="match status" value="1"/>
</dbReference>
<name>A0ABS5G3J9_9BRAD</name>
<evidence type="ECO:0000256" key="1">
    <source>
        <dbReference type="ARBA" id="ARBA00008361"/>
    </source>
</evidence>
<comment type="caution">
    <text evidence="5">The sequence shown here is derived from an EMBL/GenBank/DDBJ whole genome shotgun (WGS) entry which is preliminary data.</text>
</comment>